<keyword evidence="1" id="KW-1133">Transmembrane helix</keyword>
<feature type="transmembrane region" description="Helical" evidence="1">
    <location>
        <begin position="115"/>
        <end position="139"/>
    </location>
</feature>
<dbReference type="AlphaFoldDB" id="A0A5P8M0J4"/>
<feature type="transmembrane region" description="Helical" evidence="1">
    <location>
        <begin position="90"/>
        <end position="109"/>
    </location>
</feature>
<dbReference type="KEGG" id="lhb:D1010_00115"/>
<feature type="transmembrane region" description="Helical" evidence="1">
    <location>
        <begin position="9"/>
        <end position="28"/>
    </location>
</feature>
<proteinExistence type="predicted"/>
<protein>
    <recommendedName>
        <fullName evidence="4">DUF2178 domain-containing protein</fullName>
    </recommendedName>
</protein>
<accession>A0A5P8M0J4</accession>
<keyword evidence="1" id="KW-0472">Membrane</keyword>
<sequence>MKIYNPKRFWSGIFFAVMTTLLTTLMILDWTRPNGRPLHSLVIIVLSLLFAIVNIRLGFSPDSKKQDAIEAQDERNRMINERSGAQTTRIMLGVLIIVSVLGGISYIFIRTAVILTIFALATALTNLYFYVWIGTTVYYNRKL</sequence>
<evidence type="ECO:0000313" key="3">
    <source>
        <dbReference type="Proteomes" id="UP000326779"/>
    </source>
</evidence>
<organism evidence="2 3">
    <name type="scientific">Schleiferilactobacillus harbinensis</name>
    <dbReference type="NCBI Taxonomy" id="304207"/>
    <lineage>
        <taxon>Bacteria</taxon>
        <taxon>Bacillati</taxon>
        <taxon>Bacillota</taxon>
        <taxon>Bacilli</taxon>
        <taxon>Lactobacillales</taxon>
        <taxon>Lactobacillaceae</taxon>
        <taxon>Schleiferilactobacillus</taxon>
    </lineage>
</organism>
<evidence type="ECO:0000313" key="2">
    <source>
        <dbReference type="EMBL" id="QFR21969.1"/>
    </source>
</evidence>
<dbReference type="EMBL" id="CP045143">
    <property type="protein sequence ID" value="QFR21969.1"/>
    <property type="molecule type" value="Genomic_DNA"/>
</dbReference>
<feature type="transmembrane region" description="Helical" evidence="1">
    <location>
        <begin position="40"/>
        <end position="59"/>
    </location>
</feature>
<reference evidence="2 3" key="1">
    <citation type="submission" date="2019-10" db="EMBL/GenBank/DDBJ databases">
        <title>The completed genome of Lactobacillus harbinensis M1.</title>
        <authorList>
            <person name="Zheng Y."/>
        </authorList>
    </citation>
    <scope>NUCLEOTIDE SEQUENCE [LARGE SCALE GENOMIC DNA]</scope>
    <source>
        <strain evidence="2 3">M1</strain>
    </source>
</reference>
<keyword evidence="1" id="KW-0812">Transmembrane</keyword>
<dbReference type="Proteomes" id="UP000326779">
    <property type="component" value="Chromosome"/>
</dbReference>
<name>A0A5P8M0J4_9LACO</name>
<dbReference type="RefSeq" id="WP_152259972.1">
    <property type="nucleotide sequence ID" value="NZ_CP045143.1"/>
</dbReference>
<gene>
    <name evidence="2" type="ORF">D1010_00115</name>
</gene>
<evidence type="ECO:0000256" key="1">
    <source>
        <dbReference type="SAM" id="Phobius"/>
    </source>
</evidence>
<evidence type="ECO:0008006" key="4">
    <source>
        <dbReference type="Google" id="ProtNLM"/>
    </source>
</evidence>